<protein>
    <submittedName>
        <fullName evidence="1">Uncharacterized protein</fullName>
    </submittedName>
</protein>
<comment type="caution">
    <text evidence="1">The sequence shown here is derived from an EMBL/GenBank/DDBJ whole genome shotgun (WGS) entry which is preliminary data.</text>
</comment>
<dbReference type="AlphaFoldDB" id="A0A4R1QST4"/>
<dbReference type="Proteomes" id="UP000295718">
    <property type="component" value="Unassembled WGS sequence"/>
</dbReference>
<keyword evidence="2" id="KW-1185">Reference proteome</keyword>
<dbReference type="STRING" id="1469948.GCA_000732725_02911"/>
<proteinExistence type="predicted"/>
<dbReference type="EMBL" id="SLUO01000010">
    <property type="protein sequence ID" value="TCL56969.1"/>
    <property type="molecule type" value="Genomic_DNA"/>
</dbReference>
<sequence>MGIRFPSTTFQLRIRLFEFTNITKGNNLVYNNIIDKQPLKIAKFEVNTAA</sequence>
<accession>A0A4R1QST4</accession>
<name>A0A4R1QST4_9FIRM</name>
<organism evidence="1 2">
    <name type="scientific">Kineothrix alysoides</name>
    <dbReference type="NCBI Taxonomy" id="1469948"/>
    <lineage>
        <taxon>Bacteria</taxon>
        <taxon>Bacillati</taxon>
        <taxon>Bacillota</taxon>
        <taxon>Clostridia</taxon>
        <taxon>Lachnospirales</taxon>
        <taxon>Lachnospiraceae</taxon>
        <taxon>Kineothrix</taxon>
    </lineage>
</organism>
<evidence type="ECO:0000313" key="2">
    <source>
        <dbReference type="Proteomes" id="UP000295718"/>
    </source>
</evidence>
<evidence type="ECO:0000313" key="1">
    <source>
        <dbReference type="EMBL" id="TCL56969.1"/>
    </source>
</evidence>
<reference evidence="1 2" key="1">
    <citation type="submission" date="2019-03" db="EMBL/GenBank/DDBJ databases">
        <title>Genomic Encyclopedia of Type Strains, Phase IV (KMG-IV): sequencing the most valuable type-strain genomes for metagenomic binning, comparative biology and taxonomic classification.</title>
        <authorList>
            <person name="Goeker M."/>
        </authorList>
    </citation>
    <scope>NUCLEOTIDE SEQUENCE [LARGE SCALE GENOMIC DNA]</scope>
    <source>
        <strain evidence="1 2">DSM 100556</strain>
    </source>
</reference>
<gene>
    <name evidence="1" type="ORF">EDD76_110142</name>
</gene>